<sequence length="331" mass="35098">MSSSFSFTPQAPSFGASSFKLGGTPAAAPAPSLFGTGSLGAQPQTPGTMPAAGGGLFGSTPLVGGTASAPQPQQQFGGFNMGGGSTLTAPDGPPPPHAGVERSFYDLQTALAERRRDGSANPEARAVGMCYDMVARGGAAERPAFVRPELWQAAIVENPDGERCAPVPVVGFEALWKRIQLAHQACVENDQLVQVVSEKADLLLRAATVTDAETNELRARSDALVLRLLRIAKKLELLRAAQLPVYQKERDLLAKLKRFDADARRPASKLDDLARRIKLADLAPATKPPLTTLNPHLKTALAAQTDALQRLVQVATKDERDLALIKDALKL</sequence>
<accession>A0AAD7U635</accession>
<evidence type="ECO:0000313" key="7">
    <source>
        <dbReference type="Proteomes" id="UP001230188"/>
    </source>
</evidence>
<feature type="region of interest" description="Disordered" evidence="4">
    <location>
        <begin position="34"/>
        <end position="101"/>
    </location>
</feature>
<dbReference type="Proteomes" id="UP001230188">
    <property type="component" value="Unassembled WGS sequence"/>
</dbReference>
<evidence type="ECO:0000256" key="3">
    <source>
        <dbReference type="ARBA" id="ARBA00023242"/>
    </source>
</evidence>
<reference evidence="6" key="1">
    <citation type="submission" date="2023-01" db="EMBL/GenBank/DDBJ databases">
        <title>Metagenome sequencing of chrysophaentin producing Chrysophaeum taylorii.</title>
        <authorList>
            <person name="Davison J."/>
            <person name="Bewley C."/>
        </authorList>
    </citation>
    <scope>NUCLEOTIDE SEQUENCE</scope>
    <source>
        <strain evidence="6">NIES-1699</strain>
    </source>
</reference>
<keyword evidence="3" id="KW-0539">Nucleus</keyword>
<dbReference type="InterPro" id="IPR025712">
    <property type="entry name" value="Nup54_alpha-helical_dom"/>
</dbReference>
<evidence type="ECO:0000256" key="4">
    <source>
        <dbReference type="SAM" id="MobiDB-lite"/>
    </source>
</evidence>
<dbReference type="PANTHER" id="PTHR13000:SF0">
    <property type="entry name" value="NUCLEOPORIN P54"/>
    <property type="match status" value="1"/>
</dbReference>
<protein>
    <recommendedName>
        <fullName evidence="5">Nucleoporin Nup54 alpha-helical domain-containing protein</fullName>
    </recommendedName>
</protein>
<evidence type="ECO:0000256" key="1">
    <source>
        <dbReference type="ARBA" id="ARBA00004123"/>
    </source>
</evidence>
<gene>
    <name evidence="6" type="ORF">CTAYLR_006844</name>
</gene>
<proteinExistence type="predicted"/>
<evidence type="ECO:0000259" key="5">
    <source>
        <dbReference type="Pfam" id="PF13874"/>
    </source>
</evidence>
<dbReference type="GO" id="GO:0017056">
    <property type="term" value="F:structural constituent of nuclear pore"/>
    <property type="evidence" value="ECO:0007669"/>
    <property type="project" value="TreeGrafter"/>
</dbReference>
<keyword evidence="2" id="KW-0813">Transport</keyword>
<dbReference type="EMBL" id="JAQMWT010000673">
    <property type="protein sequence ID" value="KAJ8598434.1"/>
    <property type="molecule type" value="Genomic_DNA"/>
</dbReference>
<dbReference type="Pfam" id="PF13874">
    <property type="entry name" value="Nup54"/>
    <property type="match status" value="1"/>
</dbReference>
<comment type="subcellular location">
    <subcellularLocation>
        <location evidence="1">Nucleus</location>
    </subcellularLocation>
</comment>
<dbReference type="GO" id="GO:0006999">
    <property type="term" value="P:nuclear pore organization"/>
    <property type="evidence" value="ECO:0007669"/>
    <property type="project" value="TreeGrafter"/>
</dbReference>
<dbReference type="GO" id="GO:0006607">
    <property type="term" value="P:NLS-bearing protein import into nucleus"/>
    <property type="evidence" value="ECO:0007669"/>
    <property type="project" value="TreeGrafter"/>
</dbReference>
<organism evidence="6 7">
    <name type="scientific">Chrysophaeum taylorii</name>
    <dbReference type="NCBI Taxonomy" id="2483200"/>
    <lineage>
        <taxon>Eukaryota</taxon>
        <taxon>Sar</taxon>
        <taxon>Stramenopiles</taxon>
        <taxon>Ochrophyta</taxon>
        <taxon>Pelagophyceae</taxon>
        <taxon>Pelagomonadales</taxon>
        <taxon>Pelagomonadaceae</taxon>
        <taxon>Chrysophaeum</taxon>
    </lineage>
</organism>
<evidence type="ECO:0000256" key="2">
    <source>
        <dbReference type="ARBA" id="ARBA00022448"/>
    </source>
</evidence>
<dbReference type="GO" id="GO:0044613">
    <property type="term" value="C:nuclear pore central transport channel"/>
    <property type="evidence" value="ECO:0007669"/>
    <property type="project" value="TreeGrafter"/>
</dbReference>
<evidence type="ECO:0000313" key="6">
    <source>
        <dbReference type="EMBL" id="KAJ8598434.1"/>
    </source>
</evidence>
<keyword evidence="7" id="KW-1185">Reference proteome</keyword>
<dbReference type="InterPro" id="IPR024864">
    <property type="entry name" value="Nup54/Nup57/Nup44"/>
</dbReference>
<dbReference type="GO" id="GO:0036228">
    <property type="term" value="P:protein localization to nuclear inner membrane"/>
    <property type="evidence" value="ECO:0007669"/>
    <property type="project" value="TreeGrafter"/>
</dbReference>
<name>A0AAD7U635_9STRA</name>
<feature type="domain" description="Nucleoporin Nup54 alpha-helical" evidence="5">
    <location>
        <begin position="143"/>
        <end position="273"/>
    </location>
</feature>
<comment type="caution">
    <text evidence="6">The sequence shown here is derived from an EMBL/GenBank/DDBJ whole genome shotgun (WGS) entry which is preliminary data.</text>
</comment>
<dbReference type="PANTHER" id="PTHR13000">
    <property type="entry name" value="NUCLEOPORIN P54"/>
    <property type="match status" value="1"/>
</dbReference>
<dbReference type="AlphaFoldDB" id="A0AAD7U635"/>